<dbReference type="AlphaFoldDB" id="A0A1F7H3R2"/>
<dbReference type="Proteomes" id="UP000177913">
    <property type="component" value="Unassembled WGS sequence"/>
</dbReference>
<dbReference type="EMBL" id="MFZO01000001">
    <property type="protein sequence ID" value="OGK25871.1"/>
    <property type="molecule type" value="Genomic_DNA"/>
</dbReference>
<comment type="caution">
    <text evidence="3">The sequence shown here is derived from an EMBL/GenBank/DDBJ whole genome shotgun (WGS) entry which is preliminary data.</text>
</comment>
<evidence type="ECO:0000313" key="3">
    <source>
        <dbReference type="EMBL" id="OGK25871.1"/>
    </source>
</evidence>
<dbReference type="SUPFAM" id="SSF159774">
    <property type="entry name" value="YerB-like"/>
    <property type="match status" value="1"/>
</dbReference>
<name>A0A1F7H3R2_9BACT</name>
<dbReference type="InterPro" id="IPR023158">
    <property type="entry name" value="YerB-like_sf"/>
</dbReference>
<evidence type="ECO:0008006" key="5">
    <source>
        <dbReference type="Google" id="ProtNLM"/>
    </source>
</evidence>
<evidence type="ECO:0000313" key="4">
    <source>
        <dbReference type="Proteomes" id="UP000177913"/>
    </source>
</evidence>
<organism evidence="3 4">
    <name type="scientific">Candidatus Roizmanbacteria bacterium RIFCSPHIGHO2_02_FULL_38_11</name>
    <dbReference type="NCBI Taxonomy" id="1802039"/>
    <lineage>
        <taxon>Bacteria</taxon>
        <taxon>Candidatus Roizmaniibacteriota</taxon>
    </lineage>
</organism>
<dbReference type="Gene3D" id="3.50.90.10">
    <property type="entry name" value="YerB-like"/>
    <property type="match status" value="1"/>
</dbReference>
<dbReference type="Pfam" id="PF17479">
    <property type="entry name" value="DUF3048_C"/>
    <property type="match status" value="1"/>
</dbReference>
<dbReference type="InterPro" id="IPR021416">
    <property type="entry name" value="DUF3048_N"/>
</dbReference>
<sequence>MISKKLAFVIFFVIFLLSGFISYSIFAGKETIGLLPRTKYKPPTTNGNAGKTSEVLDEAKTEACPLNGQLFGKSDKEKWEERRPLGIMIENSTPARPQSGLSSADVIYEAVAEGGITRFLAIFYCQDASYVGPVRSARIYFIKLLQEYGEYPLYGHVGGANTDGPADALGEVEELGWGLYSDLNQFAVPFPYYWRDYERLPNRVTEHTVYTSTPKLWEFAKTKRKLTDVDKKGKSWDAKFEEWKFKEDADKADRGDLSKVSFTFWDLFASDYSADWVYDKISNSFKRNNGGSLHQDKNTGKQLVAKNIVVVFANESPANDGYPGGHILYKLTGSGDGFVFQEGNVIEMTWNKKTEESRMKFFDGTGKEIQFVRGQIWVEILPVGNKVTY</sequence>
<reference evidence="3 4" key="1">
    <citation type="journal article" date="2016" name="Nat. Commun.">
        <title>Thousands of microbial genomes shed light on interconnected biogeochemical processes in an aquifer system.</title>
        <authorList>
            <person name="Anantharaman K."/>
            <person name="Brown C.T."/>
            <person name="Hug L.A."/>
            <person name="Sharon I."/>
            <person name="Castelle C.J."/>
            <person name="Probst A.J."/>
            <person name="Thomas B.C."/>
            <person name="Singh A."/>
            <person name="Wilkins M.J."/>
            <person name="Karaoz U."/>
            <person name="Brodie E.L."/>
            <person name="Williams K.H."/>
            <person name="Hubbard S.S."/>
            <person name="Banfield J.F."/>
        </authorList>
    </citation>
    <scope>NUCLEOTIDE SEQUENCE [LARGE SCALE GENOMIC DNA]</scope>
</reference>
<feature type="domain" description="DUF3048" evidence="1">
    <location>
        <begin position="75"/>
        <end position="223"/>
    </location>
</feature>
<protein>
    <recommendedName>
        <fullName evidence="5">DUF3048 domain-containing protein</fullName>
    </recommendedName>
</protein>
<feature type="domain" description="DUF3048" evidence="2">
    <location>
        <begin position="271"/>
        <end position="378"/>
    </location>
</feature>
<dbReference type="Pfam" id="PF11258">
    <property type="entry name" value="DUF3048"/>
    <property type="match status" value="1"/>
</dbReference>
<evidence type="ECO:0000259" key="1">
    <source>
        <dbReference type="Pfam" id="PF11258"/>
    </source>
</evidence>
<proteinExistence type="predicted"/>
<accession>A0A1F7H3R2</accession>
<dbReference type="InterPro" id="IPR035328">
    <property type="entry name" value="DUF3048_C"/>
</dbReference>
<gene>
    <name evidence="3" type="ORF">A3C25_04010</name>
</gene>
<evidence type="ECO:0000259" key="2">
    <source>
        <dbReference type="Pfam" id="PF17479"/>
    </source>
</evidence>